<keyword evidence="6 10" id="KW-0808">Transferase</keyword>
<dbReference type="SUPFAM" id="SSF75217">
    <property type="entry name" value="alpha/beta knot"/>
    <property type="match status" value="1"/>
</dbReference>
<dbReference type="NCBIfam" id="TIGR00046">
    <property type="entry name" value="RsmE family RNA methyltransferase"/>
    <property type="match status" value="1"/>
</dbReference>
<keyword evidence="13" id="KW-1185">Reference proteome</keyword>
<proteinExistence type="inferred from homology"/>
<dbReference type="CDD" id="cd18084">
    <property type="entry name" value="RsmE-like"/>
    <property type="match status" value="1"/>
</dbReference>
<keyword evidence="4 10" id="KW-0698">rRNA processing</keyword>
<dbReference type="InterPro" id="IPR006700">
    <property type="entry name" value="RsmE"/>
</dbReference>
<comment type="caution">
    <text evidence="12">The sequence shown here is derived from an EMBL/GenBank/DDBJ whole genome shotgun (WGS) entry which is preliminary data.</text>
</comment>
<comment type="similarity">
    <text evidence="2 10">Belongs to the RNA methyltransferase RsmE family.</text>
</comment>
<evidence type="ECO:0000259" key="11">
    <source>
        <dbReference type="Pfam" id="PF04452"/>
    </source>
</evidence>
<evidence type="ECO:0000256" key="1">
    <source>
        <dbReference type="ARBA" id="ARBA00004496"/>
    </source>
</evidence>
<evidence type="ECO:0000313" key="12">
    <source>
        <dbReference type="EMBL" id="EKO31988.1"/>
    </source>
</evidence>
<dbReference type="PIRSF" id="PIRSF015601">
    <property type="entry name" value="MTase_slr0722"/>
    <property type="match status" value="1"/>
</dbReference>
<comment type="subcellular location">
    <subcellularLocation>
        <location evidence="1 10">Cytoplasm</location>
    </subcellularLocation>
</comment>
<organism evidence="12 13">
    <name type="scientific">Leptospira santarosai str. MOR084</name>
    <dbReference type="NCBI Taxonomy" id="1049984"/>
    <lineage>
        <taxon>Bacteria</taxon>
        <taxon>Pseudomonadati</taxon>
        <taxon>Spirochaetota</taxon>
        <taxon>Spirochaetia</taxon>
        <taxon>Leptospirales</taxon>
        <taxon>Leptospiraceae</taxon>
        <taxon>Leptospira</taxon>
    </lineage>
</organism>
<reference evidence="12" key="1">
    <citation type="submission" date="2012-10" db="EMBL/GenBank/DDBJ databases">
        <authorList>
            <person name="Harkins D.M."/>
            <person name="Durkin A.S."/>
            <person name="Brinkac L.M."/>
            <person name="Haft D.H."/>
            <person name="Selengut J.D."/>
            <person name="Sanka R."/>
            <person name="DePew J."/>
            <person name="Purushe J."/>
            <person name="Matthias M.A."/>
            <person name="Vinetz J.M."/>
            <person name="Sutton G.G."/>
            <person name="Nierman W.C."/>
            <person name="Fouts D.E."/>
        </authorList>
    </citation>
    <scope>NUCLEOTIDE SEQUENCE [LARGE SCALE GENOMIC DNA]</scope>
    <source>
        <strain evidence="12">MOR084</strain>
    </source>
</reference>
<evidence type="ECO:0000256" key="7">
    <source>
        <dbReference type="ARBA" id="ARBA00022691"/>
    </source>
</evidence>
<dbReference type="RefSeq" id="WP_004477952.1">
    <property type="nucleotide sequence ID" value="NZ_AHON02000087.1"/>
</dbReference>
<feature type="domain" description="Ribosomal RNA small subunit methyltransferase E methyltransferase" evidence="11">
    <location>
        <begin position="78"/>
        <end position="251"/>
    </location>
</feature>
<dbReference type="Gene3D" id="3.40.1280.10">
    <property type="match status" value="1"/>
</dbReference>
<keyword evidence="5 10" id="KW-0489">Methyltransferase</keyword>
<evidence type="ECO:0000256" key="9">
    <source>
        <dbReference type="ARBA" id="ARBA00047944"/>
    </source>
</evidence>
<dbReference type="GO" id="GO:0070042">
    <property type="term" value="F:rRNA (uridine-N3-)-methyltransferase activity"/>
    <property type="evidence" value="ECO:0007669"/>
    <property type="project" value="TreeGrafter"/>
</dbReference>
<sequence>MNLLICKEEWRIPKSNRFSIRDPQKIQHICNILNKQEGARLKAGIIDTSLGKFILETIEPNRIVGIYKPILVPIPRFPEVHILLAINRPPTVRKILQLAGTWGVDSIHFFVSRNSRKEYLTSPIWNSVEIESELLKGMEQGKNIFLPKIHFDFKNRVETILQEKLKKGDFAFRFVLDRRGTTLPQIVEEKKSDSNFDMSSRSPQILVAIGPESGFVRNEIDFWKSFDFKKLNLSNRVLRTETAVAFLLARLEEKNLFLKT</sequence>
<evidence type="ECO:0000313" key="13">
    <source>
        <dbReference type="Proteomes" id="UP000006329"/>
    </source>
</evidence>
<accession>A0A0E2B9G4</accession>
<name>A0A0E2B9G4_9LEPT</name>
<comment type="catalytic activity">
    <reaction evidence="9 10">
        <text>uridine(1498) in 16S rRNA + S-adenosyl-L-methionine = N(3)-methyluridine(1498) in 16S rRNA + S-adenosyl-L-homocysteine + H(+)</text>
        <dbReference type="Rhea" id="RHEA:42920"/>
        <dbReference type="Rhea" id="RHEA-COMP:10283"/>
        <dbReference type="Rhea" id="RHEA-COMP:10284"/>
        <dbReference type="ChEBI" id="CHEBI:15378"/>
        <dbReference type="ChEBI" id="CHEBI:57856"/>
        <dbReference type="ChEBI" id="CHEBI:59789"/>
        <dbReference type="ChEBI" id="CHEBI:65315"/>
        <dbReference type="ChEBI" id="CHEBI:74502"/>
        <dbReference type="EC" id="2.1.1.193"/>
    </reaction>
</comment>
<dbReference type="EC" id="2.1.1.193" evidence="10"/>
<dbReference type="InterPro" id="IPR029028">
    <property type="entry name" value="Alpha/beta_knot_MTases"/>
</dbReference>
<evidence type="ECO:0000256" key="6">
    <source>
        <dbReference type="ARBA" id="ARBA00022679"/>
    </source>
</evidence>
<dbReference type="Pfam" id="PF04452">
    <property type="entry name" value="Methyltrans_RNA"/>
    <property type="match status" value="1"/>
</dbReference>
<evidence type="ECO:0000256" key="5">
    <source>
        <dbReference type="ARBA" id="ARBA00022603"/>
    </source>
</evidence>
<gene>
    <name evidence="12" type="ORF">LEP1GSC179_0294</name>
</gene>
<evidence type="ECO:0000256" key="2">
    <source>
        <dbReference type="ARBA" id="ARBA00005528"/>
    </source>
</evidence>
<dbReference type="GO" id="GO:0070475">
    <property type="term" value="P:rRNA base methylation"/>
    <property type="evidence" value="ECO:0007669"/>
    <property type="project" value="TreeGrafter"/>
</dbReference>
<dbReference type="NCBIfam" id="NF008699">
    <property type="entry name" value="PRK11713.5-2"/>
    <property type="match status" value="1"/>
</dbReference>
<evidence type="ECO:0000256" key="3">
    <source>
        <dbReference type="ARBA" id="ARBA00022490"/>
    </source>
</evidence>
<dbReference type="Proteomes" id="UP000006329">
    <property type="component" value="Unassembled WGS sequence"/>
</dbReference>
<dbReference type="AlphaFoldDB" id="A0A0E2B9G4"/>
<comment type="function">
    <text evidence="8 10">Specifically methylates the N3 position of the uracil ring of uridine 1498 (m3U1498) in 16S rRNA. Acts on the fully assembled 30S ribosomal subunit.</text>
</comment>
<dbReference type="PANTHER" id="PTHR30027:SF3">
    <property type="entry name" value="16S RRNA (URACIL(1498)-N(3))-METHYLTRANSFERASE"/>
    <property type="match status" value="1"/>
</dbReference>
<evidence type="ECO:0000256" key="4">
    <source>
        <dbReference type="ARBA" id="ARBA00022552"/>
    </source>
</evidence>
<evidence type="ECO:0000256" key="8">
    <source>
        <dbReference type="ARBA" id="ARBA00025699"/>
    </source>
</evidence>
<dbReference type="PANTHER" id="PTHR30027">
    <property type="entry name" value="RIBOSOMAL RNA SMALL SUBUNIT METHYLTRANSFERASE E"/>
    <property type="match status" value="1"/>
</dbReference>
<protein>
    <recommendedName>
        <fullName evidence="10">Ribosomal RNA small subunit methyltransferase E</fullName>
        <ecNumber evidence="10">2.1.1.193</ecNumber>
    </recommendedName>
</protein>
<keyword evidence="3 10" id="KW-0963">Cytoplasm</keyword>
<dbReference type="GO" id="GO:0005737">
    <property type="term" value="C:cytoplasm"/>
    <property type="evidence" value="ECO:0007669"/>
    <property type="project" value="UniProtKB-SubCell"/>
</dbReference>
<keyword evidence="7 10" id="KW-0949">S-adenosyl-L-methionine</keyword>
<dbReference type="InterPro" id="IPR029026">
    <property type="entry name" value="tRNA_m1G_MTases_N"/>
</dbReference>
<dbReference type="InterPro" id="IPR046886">
    <property type="entry name" value="RsmE_MTase_dom"/>
</dbReference>
<dbReference type="EMBL" id="AHON02000087">
    <property type="protein sequence ID" value="EKO31988.1"/>
    <property type="molecule type" value="Genomic_DNA"/>
</dbReference>
<evidence type="ECO:0000256" key="10">
    <source>
        <dbReference type="PIRNR" id="PIRNR015601"/>
    </source>
</evidence>